<sequence>MIWVAIQTTKSKKLNLDVVWLDVANEYGSVPHEMIHLALRIYHVPEDIQMMLDDFFSGFRMSFSAGDYTTNWINQEVGIATRCTISPILLVMAWKSY</sequence>
<keyword evidence="1" id="KW-0548">Nucleotidyltransferase</keyword>
<keyword evidence="2" id="KW-1185">Reference proteome</keyword>
<dbReference type="Proteomes" id="UP000762676">
    <property type="component" value="Unassembled WGS sequence"/>
</dbReference>
<dbReference type="GO" id="GO:0003964">
    <property type="term" value="F:RNA-directed DNA polymerase activity"/>
    <property type="evidence" value="ECO:0007669"/>
    <property type="project" value="UniProtKB-KW"/>
</dbReference>
<keyword evidence="1" id="KW-0695">RNA-directed DNA polymerase</keyword>
<evidence type="ECO:0000313" key="2">
    <source>
        <dbReference type="Proteomes" id="UP000762676"/>
    </source>
</evidence>
<comment type="caution">
    <text evidence="1">The sequence shown here is derived from an EMBL/GenBank/DDBJ whole genome shotgun (WGS) entry which is preliminary data.</text>
</comment>
<organism evidence="1 2">
    <name type="scientific">Elysia marginata</name>
    <dbReference type="NCBI Taxonomy" id="1093978"/>
    <lineage>
        <taxon>Eukaryota</taxon>
        <taxon>Metazoa</taxon>
        <taxon>Spiralia</taxon>
        <taxon>Lophotrochozoa</taxon>
        <taxon>Mollusca</taxon>
        <taxon>Gastropoda</taxon>
        <taxon>Heterobranchia</taxon>
        <taxon>Euthyneura</taxon>
        <taxon>Panpulmonata</taxon>
        <taxon>Sacoglossa</taxon>
        <taxon>Placobranchoidea</taxon>
        <taxon>Plakobranchidae</taxon>
        <taxon>Elysia</taxon>
    </lineage>
</organism>
<dbReference type="EMBL" id="BMAT01013465">
    <property type="protein sequence ID" value="GFS13704.1"/>
    <property type="molecule type" value="Genomic_DNA"/>
</dbReference>
<gene>
    <name evidence="1" type="ORF">ElyMa_006728700</name>
</gene>
<name>A0AAV4IVH2_9GAST</name>
<proteinExistence type="predicted"/>
<evidence type="ECO:0000313" key="1">
    <source>
        <dbReference type="EMBL" id="GFS13704.1"/>
    </source>
</evidence>
<keyword evidence="1" id="KW-0808">Transferase</keyword>
<reference evidence="1 2" key="1">
    <citation type="journal article" date="2021" name="Elife">
        <title>Chloroplast acquisition without the gene transfer in kleptoplastic sea slugs, Plakobranchus ocellatus.</title>
        <authorList>
            <person name="Maeda T."/>
            <person name="Takahashi S."/>
            <person name="Yoshida T."/>
            <person name="Shimamura S."/>
            <person name="Takaki Y."/>
            <person name="Nagai Y."/>
            <person name="Toyoda A."/>
            <person name="Suzuki Y."/>
            <person name="Arimoto A."/>
            <person name="Ishii H."/>
            <person name="Satoh N."/>
            <person name="Nishiyama T."/>
            <person name="Hasebe M."/>
            <person name="Maruyama T."/>
            <person name="Minagawa J."/>
            <person name="Obokata J."/>
            <person name="Shigenobu S."/>
        </authorList>
    </citation>
    <scope>NUCLEOTIDE SEQUENCE [LARGE SCALE GENOMIC DNA]</scope>
</reference>
<dbReference type="AlphaFoldDB" id="A0AAV4IVH2"/>
<protein>
    <submittedName>
        <fullName evidence="1">Reverse transcriptase</fullName>
    </submittedName>
</protein>
<accession>A0AAV4IVH2</accession>